<evidence type="ECO:0000256" key="1">
    <source>
        <dbReference type="ARBA" id="ARBA00004117"/>
    </source>
</evidence>
<evidence type="ECO:0000256" key="6">
    <source>
        <dbReference type="PIRNR" id="PIRNR002889"/>
    </source>
</evidence>
<dbReference type="GO" id="GO:0030694">
    <property type="term" value="C:bacterial-type flagellum basal body, rod"/>
    <property type="evidence" value="ECO:0007669"/>
    <property type="project" value="InterPro"/>
</dbReference>
<comment type="similarity">
    <text evidence="2 6">Belongs to the flagella basal body rod proteins family.</text>
</comment>
<dbReference type="RefSeq" id="WP_229345802.1">
    <property type="nucleotide sequence ID" value="NZ_JAJFAT010000009.1"/>
</dbReference>
<keyword evidence="8" id="KW-0966">Cell projection</keyword>
<dbReference type="GO" id="GO:0071978">
    <property type="term" value="P:bacterial-type flagellum-dependent swarming motility"/>
    <property type="evidence" value="ECO:0007669"/>
    <property type="project" value="TreeGrafter"/>
</dbReference>
<dbReference type="InterPro" id="IPR006300">
    <property type="entry name" value="FlgB"/>
</dbReference>
<organism evidence="8 9">
    <name type="scientific">Halanaerobium polyolivorans</name>
    <dbReference type="NCBI Taxonomy" id="2886943"/>
    <lineage>
        <taxon>Bacteria</taxon>
        <taxon>Bacillati</taxon>
        <taxon>Bacillota</taxon>
        <taxon>Clostridia</taxon>
        <taxon>Halanaerobiales</taxon>
        <taxon>Halanaerobiaceae</taxon>
        <taxon>Halanaerobium</taxon>
    </lineage>
</organism>
<evidence type="ECO:0000259" key="7">
    <source>
        <dbReference type="Pfam" id="PF00460"/>
    </source>
</evidence>
<dbReference type="Proteomes" id="UP001199296">
    <property type="component" value="Unassembled WGS sequence"/>
</dbReference>
<evidence type="ECO:0000256" key="5">
    <source>
        <dbReference type="ARBA" id="ARBA00024934"/>
    </source>
</evidence>
<keyword evidence="8" id="KW-0282">Flagellum</keyword>
<evidence type="ECO:0000256" key="3">
    <source>
        <dbReference type="ARBA" id="ARBA00014376"/>
    </source>
</evidence>
<keyword evidence="4 6" id="KW-0975">Bacterial flagellum</keyword>
<dbReference type="PANTHER" id="PTHR30435:SF12">
    <property type="entry name" value="FLAGELLAR BASAL BODY ROD PROTEIN FLGB"/>
    <property type="match status" value="1"/>
</dbReference>
<dbReference type="InterPro" id="IPR019776">
    <property type="entry name" value="Flagellar_basal_body_rod_CS"/>
</dbReference>
<dbReference type="AlphaFoldDB" id="A0AAW4X082"/>
<dbReference type="NCBIfam" id="TIGR01396">
    <property type="entry name" value="FlgB"/>
    <property type="match status" value="1"/>
</dbReference>
<comment type="function">
    <text evidence="5 6">Structural component of flagellum, the bacterial motility apparatus. Part of the rod structure of flagellar basal body.</text>
</comment>
<sequence>MSTYLNLLSSALDGSAKRGELIANNIANVSTPGYKRQDNNFKSYLATELNGSSKLQLSRSTNKHLAGGEKLNNQNRAANTSYRNDQNNVDIEVEMAEMAKNTIYYNVISTRAAAHFRTVNQVVQQGG</sequence>
<protein>
    <recommendedName>
        <fullName evidence="3 6">Flagellar basal body rod protein FlgB</fullName>
    </recommendedName>
</protein>
<proteinExistence type="inferred from homology"/>
<evidence type="ECO:0000313" key="8">
    <source>
        <dbReference type="EMBL" id="MCC3145213.1"/>
    </source>
</evidence>
<dbReference type="PROSITE" id="PS00588">
    <property type="entry name" value="FLAGELLA_BB_ROD"/>
    <property type="match status" value="1"/>
</dbReference>
<evidence type="ECO:0000256" key="4">
    <source>
        <dbReference type="ARBA" id="ARBA00023143"/>
    </source>
</evidence>
<evidence type="ECO:0000256" key="2">
    <source>
        <dbReference type="ARBA" id="ARBA00009677"/>
    </source>
</evidence>
<reference evidence="8 9" key="1">
    <citation type="submission" date="2021-10" db="EMBL/GenBank/DDBJ databases">
        <authorList>
            <person name="Grouzdev D.S."/>
            <person name="Pantiukh K.S."/>
            <person name="Krutkina M.S."/>
        </authorList>
    </citation>
    <scope>NUCLEOTIDE SEQUENCE [LARGE SCALE GENOMIC DNA]</scope>
    <source>
        <strain evidence="8 9">Z-7514</strain>
    </source>
</reference>
<dbReference type="InterPro" id="IPR001444">
    <property type="entry name" value="Flag_bb_rod_N"/>
</dbReference>
<dbReference type="EMBL" id="JAJFAT010000009">
    <property type="protein sequence ID" value="MCC3145213.1"/>
    <property type="molecule type" value="Genomic_DNA"/>
</dbReference>
<keyword evidence="8" id="KW-0969">Cilium</keyword>
<comment type="subunit">
    <text evidence="6">The basal body constitutes a major portion of the flagellar organelle and consists of a number of rings mounted on a central rod.</text>
</comment>
<comment type="caution">
    <text evidence="8">The sequence shown here is derived from an EMBL/GenBank/DDBJ whole genome shotgun (WGS) entry which is preliminary data.</text>
</comment>
<evidence type="ECO:0000313" key="9">
    <source>
        <dbReference type="Proteomes" id="UP001199296"/>
    </source>
</evidence>
<comment type="subcellular location">
    <subcellularLocation>
        <location evidence="1 6">Bacterial flagellum basal body</location>
    </subcellularLocation>
</comment>
<gene>
    <name evidence="8" type="primary">flgB</name>
    <name evidence="8" type="ORF">LJ207_07740</name>
</gene>
<name>A0AAW4X082_9FIRM</name>
<dbReference type="PIRSF" id="PIRSF002889">
    <property type="entry name" value="Rod_FlgB"/>
    <property type="match status" value="1"/>
</dbReference>
<accession>A0AAW4X082</accession>
<feature type="domain" description="Flagellar basal body rod protein N-terminal" evidence="7">
    <location>
        <begin position="6"/>
        <end position="35"/>
    </location>
</feature>
<keyword evidence="9" id="KW-1185">Reference proteome</keyword>
<dbReference type="PANTHER" id="PTHR30435">
    <property type="entry name" value="FLAGELLAR PROTEIN"/>
    <property type="match status" value="1"/>
</dbReference>
<dbReference type="Pfam" id="PF00460">
    <property type="entry name" value="Flg_bb_rod"/>
    <property type="match status" value="1"/>
</dbReference>